<dbReference type="SUPFAM" id="SSF54637">
    <property type="entry name" value="Thioesterase/thiol ester dehydrase-isomerase"/>
    <property type="match status" value="1"/>
</dbReference>
<dbReference type="InterPro" id="IPR029069">
    <property type="entry name" value="HotDog_dom_sf"/>
</dbReference>
<dbReference type="CDD" id="cd03443">
    <property type="entry name" value="PaaI_thioesterase"/>
    <property type="match status" value="1"/>
</dbReference>
<evidence type="ECO:0000313" key="5">
    <source>
        <dbReference type="Proteomes" id="UP000184066"/>
    </source>
</evidence>
<feature type="compositionally biased region" description="Pro residues" evidence="2">
    <location>
        <begin position="1"/>
        <end position="17"/>
    </location>
</feature>
<feature type="domain" description="Thioesterase" evidence="3">
    <location>
        <begin position="202"/>
        <end position="277"/>
    </location>
</feature>
<dbReference type="Proteomes" id="UP000184066">
    <property type="component" value="Unassembled WGS sequence"/>
</dbReference>
<feature type="region of interest" description="Disordered" evidence="2">
    <location>
        <begin position="1"/>
        <end position="147"/>
    </location>
</feature>
<feature type="compositionally biased region" description="Basic and acidic residues" evidence="2">
    <location>
        <begin position="33"/>
        <end position="46"/>
    </location>
</feature>
<protein>
    <submittedName>
        <fullName evidence="4">Uncharacterized domain 1-containing protein</fullName>
    </submittedName>
</protein>
<name>A0A1M7SHC4_9RHOB</name>
<reference evidence="4 5" key="1">
    <citation type="submission" date="2016-12" db="EMBL/GenBank/DDBJ databases">
        <authorList>
            <person name="Song W.-J."/>
            <person name="Kurnit D.M."/>
        </authorList>
    </citation>
    <scope>NUCLEOTIDE SEQUENCE [LARGE SCALE GENOMIC DNA]</scope>
    <source>
        <strain evidence="4 5">CGMCC 1.10808</strain>
    </source>
</reference>
<dbReference type="NCBIfam" id="TIGR00369">
    <property type="entry name" value="unchar_dom_1"/>
    <property type="match status" value="1"/>
</dbReference>
<proteinExistence type="predicted"/>
<gene>
    <name evidence="4" type="ORF">SAMN05216200_102402</name>
</gene>
<dbReference type="InterPro" id="IPR006683">
    <property type="entry name" value="Thioestr_dom"/>
</dbReference>
<evidence type="ECO:0000256" key="1">
    <source>
        <dbReference type="ARBA" id="ARBA00022801"/>
    </source>
</evidence>
<dbReference type="Gene3D" id="3.10.129.10">
    <property type="entry name" value="Hotdog Thioesterase"/>
    <property type="match status" value="1"/>
</dbReference>
<keyword evidence="5" id="KW-1185">Reference proteome</keyword>
<evidence type="ECO:0000259" key="3">
    <source>
        <dbReference type="Pfam" id="PF03061"/>
    </source>
</evidence>
<dbReference type="AlphaFoldDB" id="A0A1M7SHC4"/>
<keyword evidence="1" id="KW-0378">Hydrolase</keyword>
<sequence length="300" mass="30066">MSAAPPGPPPGAPPAPPRQGGEQAPGPSPGADGAREDAPRAARADARPGGPGAASGALAGEAGADEAGADSAHEPRASGGGARPAAGDHSTAPGFEAAPGARSRDTAPSRSSGAETGGADMDGAYKGGADRDDADRSDAPGGPAPEADALARAELSGSVDPVTGEPLYPFQRLLGFRIEAWSEGYARVALDVDPARHANRYGLPHGGVHAALIDTAAGFAGCWCPHPGRVRRAMTLSLTINYLGQLRGRRMIAEARQTGGGRKTFFAEVDLHDETGAPLAKGVATMRWRGAGGDPMGDPA</sequence>
<feature type="compositionally biased region" description="Basic and acidic residues" evidence="2">
    <location>
        <begin position="128"/>
        <end position="138"/>
    </location>
</feature>
<dbReference type="InterPro" id="IPR003736">
    <property type="entry name" value="PAAI_dom"/>
</dbReference>
<dbReference type="GO" id="GO:0016289">
    <property type="term" value="F:acyl-CoA hydrolase activity"/>
    <property type="evidence" value="ECO:0007669"/>
    <property type="project" value="UniProtKB-ARBA"/>
</dbReference>
<organism evidence="4 5">
    <name type="scientific">Oceanicella actignis</name>
    <dbReference type="NCBI Taxonomy" id="1189325"/>
    <lineage>
        <taxon>Bacteria</taxon>
        <taxon>Pseudomonadati</taxon>
        <taxon>Pseudomonadota</taxon>
        <taxon>Alphaproteobacteria</taxon>
        <taxon>Rhodobacterales</taxon>
        <taxon>Paracoccaceae</taxon>
        <taxon>Oceanicella</taxon>
    </lineage>
</organism>
<accession>A0A1M7SHC4</accession>
<dbReference type="EMBL" id="FRDL01000002">
    <property type="protein sequence ID" value="SHN57762.1"/>
    <property type="molecule type" value="Genomic_DNA"/>
</dbReference>
<dbReference type="Pfam" id="PF03061">
    <property type="entry name" value="4HBT"/>
    <property type="match status" value="1"/>
</dbReference>
<evidence type="ECO:0000256" key="2">
    <source>
        <dbReference type="SAM" id="MobiDB-lite"/>
    </source>
</evidence>
<dbReference type="STRING" id="1189325.SAMN04488119_103107"/>
<evidence type="ECO:0000313" key="4">
    <source>
        <dbReference type="EMBL" id="SHN57762.1"/>
    </source>
</evidence>